<keyword evidence="2" id="KW-1185">Reference proteome</keyword>
<gene>
    <name evidence="1" type="ORF">ACFFRN_08105</name>
</gene>
<dbReference type="Proteomes" id="UP001589646">
    <property type="component" value="Unassembled WGS sequence"/>
</dbReference>
<reference evidence="1 2" key="1">
    <citation type="submission" date="2024-09" db="EMBL/GenBank/DDBJ databases">
        <authorList>
            <person name="Sun Q."/>
            <person name="Mori K."/>
        </authorList>
    </citation>
    <scope>NUCLEOTIDE SEQUENCE [LARGE SCALE GENOMIC DNA]</scope>
    <source>
        <strain evidence="1 2">JCM 3323</strain>
    </source>
</reference>
<accession>A0ABV5PU22</accession>
<organism evidence="1 2">
    <name type="scientific">Nonomuraea roseola</name>
    <dbReference type="NCBI Taxonomy" id="46179"/>
    <lineage>
        <taxon>Bacteria</taxon>
        <taxon>Bacillati</taxon>
        <taxon>Actinomycetota</taxon>
        <taxon>Actinomycetes</taxon>
        <taxon>Streptosporangiales</taxon>
        <taxon>Streptosporangiaceae</taxon>
        <taxon>Nonomuraea</taxon>
    </lineage>
</organism>
<dbReference type="EMBL" id="JBHMCE010000002">
    <property type="protein sequence ID" value="MFB9526574.1"/>
    <property type="molecule type" value="Genomic_DNA"/>
</dbReference>
<evidence type="ECO:0000313" key="1">
    <source>
        <dbReference type="EMBL" id="MFB9526574.1"/>
    </source>
</evidence>
<dbReference type="RefSeq" id="WP_346123716.1">
    <property type="nucleotide sequence ID" value="NZ_BAAAXC010000014.1"/>
</dbReference>
<dbReference type="InterPro" id="IPR045756">
    <property type="entry name" value="DUF6183"/>
</dbReference>
<proteinExistence type="predicted"/>
<dbReference type="Pfam" id="PF19681">
    <property type="entry name" value="DUF6183"/>
    <property type="match status" value="1"/>
</dbReference>
<sequence length="49" mass="5522">MRIEEVADRSWALFDASTNWFCQVAWDVGVAVLHGDRLRVSVLAATDED</sequence>
<protein>
    <submittedName>
        <fullName evidence="1">DUF6183 family protein</fullName>
    </submittedName>
</protein>
<name>A0ABV5PU22_9ACTN</name>
<evidence type="ECO:0000313" key="2">
    <source>
        <dbReference type="Proteomes" id="UP001589646"/>
    </source>
</evidence>
<comment type="caution">
    <text evidence="1">The sequence shown here is derived from an EMBL/GenBank/DDBJ whole genome shotgun (WGS) entry which is preliminary data.</text>
</comment>